<dbReference type="OrthoDB" id="9783924at2"/>
<keyword evidence="2" id="KW-0547">Nucleotide-binding</keyword>
<dbReference type="SUPFAM" id="SSF52540">
    <property type="entry name" value="P-loop containing nucleoside triphosphate hydrolases"/>
    <property type="match status" value="1"/>
</dbReference>
<organism evidence="6 7">
    <name type="scientific">Cognatiluteimonas weifangensis</name>
    <dbReference type="NCBI Taxonomy" id="2303539"/>
    <lineage>
        <taxon>Bacteria</taxon>
        <taxon>Pseudomonadati</taxon>
        <taxon>Pseudomonadota</taxon>
        <taxon>Gammaproteobacteria</taxon>
        <taxon>Lysobacterales</taxon>
        <taxon>Lysobacteraceae</taxon>
        <taxon>Cognatiluteimonas</taxon>
    </lineage>
</organism>
<evidence type="ECO:0000313" key="7">
    <source>
        <dbReference type="Proteomes" id="UP000262917"/>
    </source>
</evidence>
<dbReference type="GO" id="GO:0022857">
    <property type="term" value="F:transmembrane transporter activity"/>
    <property type="evidence" value="ECO:0007669"/>
    <property type="project" value="TreeGrafter"/>
</dbReference>
<accession>A0A372DQR7</accession>
<dbReference type="PROSITE" id="PS00211">
    <property type="entry name" value="ABC_TRANSPORTER_1"/>
    <property type="match status" value="1"/>
</dbReference>
<dbReference type="EMBL" id="QVPD01000002">
    <property type="protein sequence ID" value="RFP61883.1"/>
    <property type="molecule type" value="Genomic_DNA"/>
</dbReference>
<dbReference type="GO" id="GO:0005886">
    <property type="term" value="C:plasma membrane"/>
    <property type="evidence" value="ECO:0007669"/>
    <property type="project" value="TreeGrafter"/>
</dbReference>
<evidence type="ECO:0000256" key="1">
    <source>
        <dbReference type="ARBA" id="ARBA00022448"/>
    </source>
</evidence>
<dbReference type="RefSeq" id="WP_117201553.1">
    <property type="nucleotide sequence ID" value="NZ_JBHTBK010000040.1"/>
</dbReference>
<reference evidence="6 7" key="1">
    <citation type="submission" date="2018-08" db="EMBL/GenBank/DDBJ databases">
        <title>Lysobacter weifangensis sp. nov., a new member of the family 'Xanthomonadaceae', isolated from soil in a farmland.</title>
        <authorList>
            <person name="Zhao H."/>
        </authorList>
    </citation>
    <scope>NUCLEOTIDE SEQUENCE [LARGE SCALE GENOMIC DNA]</scope>
    <source>
        <strain evidence="6 7">WF-2</strain>
    </source>
</reference>
<dbReference type="GO" id="GO:0005524">
    <property type="term" value="F:ATP binding"/>
    <property type="evidence" value="ECO:0007669"/>
    <property type="project" value="UniProtKB-KW"/>
</dbReference>
<comment type="caution">
    <text evidence="6">The sequence shown here is derived from an EMBL/GenBank/DDBJ whole genome shotgun (WGS) entry which is preliminary data.</text>
</comment>
<dbReference type="AlphaFoldDB" id="A0A372DQR7"/>
<dbReference type="PANTHER" id="PTHR24220">
    <property type="entry name" value="IMPORT ATP-BINDING PROTEIN"/>
    <property type="match status" value="1"/>
</dbReference>
<dbReference type="InterPro" id="IPR015854">
    <property type="entry name" value="ABC_transpr_LolD-like"/>
</dbReference>
<evidence type="ECO:0000313" key="6">
    <source>
        <dbReference type="EMBL" id="RFP61883.1"/>
    </source>
</evidence>
<dbReference type="Proteomes" id="UP000262917">
    <property type="component" value="Unassembled WGS sequence"/>
</dbReference>
<dbReference type="Pfam" id="PF00005">
    <property type="entry name" value="ABC_tran"/>
    <property type="match status" value="1"/>
</dbReference>
<sequence length="240" mass="25958">MLDMRQVTKVYRTELVETHALRALDLRVREGEFVAVTGPSGSGKTTFLNIAGLLETFSSGTYLLDGQDVSGLSDDARSKLRNHKIGFIFQSFNLIPDLNLFDNCDVPLRYRGMAAAERKRRIEEALGQVGLASRMKHFPAELSGGQQQRAAIARALAGSPRLLLADEPTGNLDSQMARGVLELLEDINASGTTIVMVTHDPELAARAQRNVHIVDGMATDVSVEPSLTRLASAALADAQG</sequence>
<dbReference type="GO" id="GO:0016887">
    <property type="term" value="F:ATP hydrolysis activity"/>
    <property type="evidence" value="ECO:0007669"/>
    <property type="project" value="InterPro"/>
</dbReference>
<keyword evidence="7" id="KW-1185">Reference proteome</keyword>
<keyword evidence="1" id="KW-0813">Transport</keyword>
<gene>
    <name evidence="6" type="ORF">D0Y53_02135</name>
</gene>
<dbReference type="PROSITE" id="PS50893">
    <property type="entry name" value="ABC_TRANSPORTER_2"/>
    <property type="match status" value="1"/>
</dbReference>
<evidence type="ECO:0000256" key="2">
    <source>
        <dbReference type="ARBA" id="ARBA00022741"/>
    </source>
</evidence>
<dbReference type="GO" id="GO:1902495">
    <property type="term" value="C:transmembrane transporter complex"/>
    <property type="evidence" value="ECO:0007669"/>
    <property type="project" value="UniProtKB-ARBA"/>
</dbReference>
<feature type="domain" description="ABC transporter" evidence="5">
    <location>
        <begin position="2"/>
        <end position="240"/>
    </location>
</feature>
<dbReference type="Gene3D" id="3.40.50.300">
    <property type="entry name" value="P-loop containing nucleotide triphosphate hydrolases"/>
    <property type="match status" value="1"/>
</dbReference>
<keyword evidence="3 6" id="KW-0067">ATP-binding</keyword>
<dbReference type="CDD" id="cd03255">
    <property type="entry name" value="ABC_MJ0796_LolCDE_FtsE"/>
    <property type="match status" value="1"/>
</dbReference>
<dbReference type="PANTHER" id="PTHR24220:SF648">
    <property type="entry name" value="ABC TRANSPORTER ATP-BINDING PROTEIN YTRE"/>
    <property type="match status" value="1"/>
</dbReference>
<dbReference type="InterPro" id="IPR027417">
    <property type="entry name" value="P-loop_NTPase"/>
</dbReference>
<dbReference type="InterPro" id="IPR003593">
    <property type="entry name" value="AAA+_ATPase"/>
</dbReference>
<evidence type="ECO:0000256" key="4">
    <source>
        <dbReference type="ARBA" id="ARBA00038388"/>
    </source>
</evidence>
<dbReference type="SMART" id="SM00382">
    <property type="entry name" value="AAA"/>
    <property type="match status" value="1"/>
</dbReference>
<dbReference type="InterPro" id="IPR003439">
    <property type="entry name" value="ABC_transporter-like_ATP-bd"/>
</dbReference>
<proteinExistence type="inferred from homology"/>
<comment type="similarity">
    <text evidence="4">Belongs to the ABC transporter superfamily. Macrolide exporter (TC 3.A.1.122) family.</text>
</comment>
<dbReference type="InterPro" id="IPR017911">
    <property type="entry name" value="MacB-like_ATP-bd"/>
</dbReference>
<name>A0A372DQR7_9GAMM</name>
<dbReference type="InterPro" id="IPR017871">
    <property type="entry name" value="ABC_transporter-like_CS"/>
</dbReference>
<evidence type="ECO:0000256" key="3">
    <source>
        <dbReference type="ARBA" id="ARBA00022840"/>
    </source>
</evidence>
<evidence type="ECO:0000259" key="5">
    <source>
        <dbReference type="PROSITE" id="PS50893"/>
    </source>
</evidence>
<protein>
    <submittedName>
        <fullName evidence="6">ABC transporter ATP-binding protein</fullName>
    </submittedName>
</protein>
<dbReference type="FunFam" id="3.40.50.300:FF:000032">
    <property type="entry name" value="Export ABC transporter ATP-binding protein"/>
    <property type="match status" value="1"/>
</dbReference>